<dbReference type="Gene3D" id="3.40.30.10">
    <property type="entry name" value="Glutaredoxin"/>
    <property type="match status" value="1"/>
</dbReference>
<accession>A0A0P1HZT9</accession>
<evidence type="ECO:0000259" key="1">
    <source>
        <dbReference type="PROSITE" id="PS50404"/>
    </source>
</evidence>
<gene>
    <name evidence="3" type="primary">gstB_1</name>
    <name evidence="3" type="ORF">PH7735_00070</name>
</gene>
<dbReference type="InterPro" id="IPR040079">
    <property type="entry name" value="Glutathione_S-Trfase"/>
</dbReference>
<dbReference type="SFLD" id="SFLDG00358">
    <property type="entry name" value="Main_(cytGST)"/>
    <property type="match status" value="1"/>
</dbReference>
<dbReference type="Proteomes" id="UP000051870">
    <property type="component" value="Unassembled WGS sequence"/>
</dbReference>
<dbReference type="STRING" id="1715693.PH7735_00070"/>
<dbReference type="SFLD" id="SFLDS00019">
    <property type="entry name" value="Glutathione_Transferase_(cytos"/>
    <property type="match status" value="1"/>
</dbReference>
<protein>
    <submittedName>
        <fullName evidence="3">Glutathione S-transferase GST-6.0</fullName>
        <ecNumber evidence="3">2.5.1.18</ecNumber>
    </submittedName>
</protein>
<dbReference type="EC" id="2.5.1.18" evidence="3"/>
<evidence type="ECO:0000313" key="3">
    <source>
        <dbReference type="EMBL" id="CUJ81795.1"/>
    </source>
</evidence>
<dbReference type="Gene3D" id="1.20.1050.10">
    <property type="match status" value="1"/>
</dbReference>
<dbReference type="AlphaFoldDB" id="A0A0P1HZT9"/>
<sequence>MYEVLGSPTSRAFRVIWLLEELGQPYKVNKAAPQSEDVLALNPSGKIPVLKDGDEIVTDSTAIMTYLADKHGALTFPAGTIERAHQDALTNCILDEIDSVLWIATRHNFTLPEEQRVPEIRHPAKWEFGRNVDRLMKRCKGPFLMGDTFTIPDIILCHCGTWAKSAKFPSDNEDLKAYLKRCRARDAYQKLTSG</sequence>
<dbReference type="GeneID" id="83879173"/>
<reference evidence="4" key="1">
    <citation type="submission" date="2015-09" db="EMBL/GenBank/DDBJ databases">
        <authorList>
            <person name="Rodrigo-Torres Lidia"/>
            <person name="Arahal R.David."/>
        </authorList>
    </citation>
    <scope>NUCLEOTIDE SEQUENCE [LARGE SCALE GENOMIC DNA]</scope>
    <source>
        <strain evidence="4">CECT 7735</strain>
    </source>
</reference>
<name>A0A0P1HZT9_9RHOB</name>
<dbReference type="InterPro" id="IPR004045">
    <property type="entry name" value="Glutathione_S-Trfase_N"/>
</dbReference>
<dbReference type="PROSITE" id="PS50405">
    <property type="entry name" value="GST_CTER"/>
    <property type="match status" value="1"/>
</dbReference>
<dbReference type="SUPFAM" id="SSF47616">
    <property type="entry name" value="GST C-terminal domain-like"/>
    <property type="match status" value="1"/>
</dbReference>
<dbReference type="InterPro" id="IPR036249">
    <property type="entry name" value="Thioredoxin-like_sf"/>
</dbReference>
<dbReference type="InterPro" id="IPR010987">
    <property type="entry name" value="Glutathione-S-Trfase_C-like"/>
</dbReference>
<keyword evidence="4" id="KW-1185">Reference proteome</keyword>
<dbReference type="EMBL" id="CYTW01000001">
    <property type="protein sequence ID" value="CUJ81795.1"/>
    <property type="molecule type" value="Genomic_DNA"/>
</dbReference>
<dbReference type="InterPro" id="IPR036282">
    <property type="entry name" value="Glutathione-S-Trfase_C_sf"/>
</dbReference>
<dbReference type="SUPFAM" id="SSF52833">
    <property type="entry name" value="Thioredoxin-like"/>
    <property type="match status" value="1"/>
</dbReference>
<dbReference type="PANTHER" id="PTHR44051:SF8">
    <property type="entry name" value="GLUTATHIONE S-TRANSFERASE GSTA"/>
    <property type="match status" value="1"/>
</dbReference>
<dbReference type="PANTHER" id="PTHR44051">
    <property type="entry name" value="GLUTATHIONE S-TRANSFERASE-RELATED"/>
    <property type="match status" value="1"/>
</dbReference>
<dbReference type="RefSeq" id="WP_058309357.1">
    <property type="nucleotide sequence ID" value="NZ_CYTW01000001.1"/>
</dbReference>
<dbReference type="GO" id="GO:0004364">
    <property type="term" value="F:glutathione transferase activity"/>
    <property type="evidence" value="ECO:0007669"/>
    <property type="project" value="UniProtKB-EC"/>
</dbReference>
<proteinExistence type="predicted"/>
<feature type="domain" description="GST N-terminal" evidence="1">
    <location>
        <begin position="1"/>
        <end position="75"/>
    </location>
</feature>
<feature type="domain" description="GST C-terminal" evidence="2">
    <location>
        <begin position="79"/>
        <end position="194"/>
    </location>
</feature>
<evidence type="ECO:0000259" key="2">
    <source>
        <dbReference type="PROSITE" id="PS50405"/>
    </source>
</evidence>
<dbReference type="CDD" id="cd03046">
    <property type="entry name" value="GST_N_GTT1_like"/>
    <property type="match status" value="1"/>
</dbReference>
<dbReference type="PROSITE" id="PS50404">
    <property type="entry name" value="GST_NTER"/>
    <property type="match status" value="1"/>
</dbReference>
<organism evidence="3 4">
    <name type="scientific">Shimia thalassica</name>
    <dbReference type="NCBI Taxonomy" id="1715693"/>
    <lineage>
        <taxon>Bacteria</taxon>
        <taxon>Pseudomonadati</taxon>
        <taxon>Pseudomonadota</taxon>
        <taxon>Alphaproteobacteria</taxon>
        <taxon>Rhodobacterales</taxon>
        <taxon>Roseobacteraceae</taxon>
    </lineage>
</organism>
<evidence type="ECO:0000313" key="4">
    <source>
        <dbReference type="Proteomes" id="UP000051870"/>
    </source>
</evidence>
<keyword evidence="3" id="KW-0808">Transferase</keyword>
<dbReference type="Pfam" id="PF13417">
    <property type="entry name" value="GST_N_3"/>
    <property type="match status" value="1"/>
</dbReference>